<dbReference type="InterPro" id="IPR006490">
    <property type="entry name" value="Maj_tail_phi13"/>
</dbReference>
<dbReference type="AlphaFoldDB" id="A0AAN0WBX7"/>
<evidence type="ECO:0000313" key="2">
    <source>
        <dbReference type="Proteomes" id="UP000032024"/>
    </source>
</evidence>
<reference evidence="2" key="1">
    <citation type="submission" date="2015-01" db="EMBL/GenBank/DDBJ databases">
        <title>Comparative genome analysis of Bacillus coagulans HM-08, Clostridium butyricum HM-68, Bacillus subtilis HM-66 and Bacillus paralicheniformis BL-09.</title>
        <authorList>
            <person name="Zhang H."/>
        </authorList>
    </citation>
    <scope>NUCLEOTIDE SEQUENCE [LARGE SCALE GENOMIC DNA]</scope>
    <source>
        <strain evidence="2">HM-08</strain>
    </source>
</reference>
<accession>A0AAN0WBX7</accession>
<sequence>MATLGFKSVEFGIHDGDTEIVKKIYKLDANEGGTIEAKLSGLGAQINALYASNVPFFVDASGTGTPQLEFTAADLSEEIAASLSGAVYENGILKLGKDAKAPYVSVLLEADGIKNDSIYIALLKGKFGHPDGVDLKTGDDKGKEADTTDSALTGQFVNRKLDGFTYFKTRSSNTDFDLQTFRSLVFNGYNENTQTATQQTAG</sequence>
<evidence type="ECO:0000313" key="1">
    <source>
        <dbReference type="EMBL" id="AJO22886.1"/>
    </source>
</evidence>
<dbReference type="InterPro" id="IPR006724">
    <property type="entry name" value="Phage_TTP"/>
</dbReference>
<dbReference type="NCBIfam" id="TIGR01603">
    <property type="entry name" value="maj_tail_phi13"/>
    <property type="match status" value="1"/>
</dbReference>
<gene>
    <name evidence="1" type="ORF">SB48_HM08orf03311</name>
</gene>
<keyword evidence="2" id="KW-1185">Reference proteome</keyword>
<protein>
    <submittedName>
        <fullName evidence="1">Phage major tail protein</fullName>
    </submittedName>
</protein>
<organism evidence="1 2">
    <name type="scientific">Heyndrickxia coagulans</name>
    <name type="common">Weizmannia coagulans</name>
    <dbReference type="NCBI Taxonomy" id="1398"/>
    <lineage>
        <taxon>Bacteria</taxon>
        <taxon>Bacillati</taxon>
        <taxon>Bacillota</taxon>
        <taxon>Bacilli</taxon>
        <taxon>Bacillales</taxon>
        <taxon>Bacillaceae</taxon>
        <taxon>Heyndrickxia</taxon>
    </lineage>
</organism>
<dbReference type="EMBL" id="CP010525">
    <property type="protein sequence ID" value="AJO22886.1"/>
    <property type="molecule type" value="Genomic_DNA"/>
</dbReference>
<proteinExistence type="predicted"/>
<dbReference type="Pfam" id="PF04630">
    <property type="entry name" value="Phage_TTP_1"/>
    <property type="match status" value="1"/>
</dbReference>
<name>A0AAN0WBX7_HEYCO</name>
<dbReference type="RefSeq" id="WP_035184783.1">
    <property type="nucleotide sequence ID" value="NZ_CP010525.1"/>
</dbReference>
<dbReference type="Proteomes" id="UP000032024">
    <property type="component" value="Chromosome"/>
</dbReference>